<evidence type="ECO:0000256" key="16">
    <source>
        <dbReference type="ARBA" id="ARBA00023180"/>
    </source>
</evidence>
<feature type="chain" id="PRO_5007066919" evidence="18">
    <location>
        <begin position="20"/>
        <end position="604"/>
    </location>
</feature>
<keyword evidence="14" id="KW-0406">Ion transport</keyword>
<feature type="signal peptide" evidence="18">
    <location>
        <begin position="1"/>
        <end position="19"/>
    </location>
</feature>
<dbReference type="InterPro" id="IPR033138">
    <property type="entry name" value="Cu_oxidase_CS"/>
</dbReference>
<keyword evidence="13" id="KW-0186">Copper</keyword>
<dbReference type="Gene3D" id="2.60.40.420">
    <property type="entry name" value="Cupredoxins - blue copper proteins"/>
    <property type="match status" value="3"/>
</dbReference>
<evidence type="ECO:0000256" key="12">
    <source>
        <dbReference type="ARBA" id="ARBA00023004"/>
    </source>
</evidence>
<dbReference type="EMBL" id="CP014244">
    <property type="protein sequence ID" value="AMD20196.1"/>
    <property type="molecule type" value="Genomic_DNA"/>
</dbReference>
<keyword evidence="11" id="KW-0560">Oxidoreductase</keyword>
<dbReference type="GO" id="GO:0010106">
    <property type="term" value="P:cellular response to iron ion starvation"/>
    <property type="evidence" value="ECO:0007669"/>
    <property type="project" value="TreeGrafter"/>
</dbReference>
<feature type="domain" description="Plastocyanin-like" evidence="20">
    <location>
        <begin position="365"/>
        <end position="500"/>
    </location>
</feature>
<name>A0A0X8HRP6_9SACH</name>
<evidence type="ECO:0000256" key="8">
    <source>
        <dbReference type="ARBA" id="ARBA00022729"/>
    </source>
</evidence>
<dbReference type="GO" id="GO:0005886">
    <property type="term" value="C:plasma membrane"/>
    <property type="evidence" value="ECO:0007669"/>
    <property type="project" value="UniProtKB-SubCell"/>
</dbReference>
<keyword evidence="4" id="KW-1003">Cell membrane</keyword>
<keyword evidence="6 17" id="KW-0812">Transmembrane</keyword>
<keyword evidence="15 17" id="KW-0472">Membrane</keyword>
<dbReference type="SUPFAM" id="SSF49503">
    <property type="entry name" value="Cupredoxins"/>
    <property type="match status" value="3"/>
</dbReference>
<dbReference type="Pfam" id="PF07732">
    <property type="entry name" value="Cu-oxidase_3"/>
    <property type="match status" value="1"/>
</dbReference>
<evidence type="ECO:0000256" key="18">
    <source>
        <dbReference type="SAM" id="SignalP"/>
    </source>
</evidence>
<keyword evidence="8 18" id="KW-0732">Signal</keyword>
<dbReference type="GO" id="GO:0004322">
    <property type="term" value="F:ferroxidase activity"/>
    <property type="evidence" value="ECO:0007669"/>
    <property type="project" value="TreeGrafter"/>
</dbReference>
<keyword evidence="9" id="KW-0677">Repeat</keyword>
<dbReference type="AlphaFoldDB" id="A0A0X8HRP6"/>
<evidence type="ECO:0000256" key="6">
    <source>
        <dbReference type="ARBA" id="ARBA00022692"/>
    </source>
</evidence>
<dbReference type="PROSITE" id="PS00080">
    <property type="entry name" value="MULTICOPPER_OXIDASE2"/>
    <property type="match status" value="1"/>
</dbReference>
<feature type="domain" description="Plastocyanin-like" evidence="21">
    <location>
        <begin position="29"/>
        <end position="149"/>
    </location>
</feature>
<dbReference type="FunFam" id="2.60.40.420:FF:000024">
    <property type="entry name" value="FET5p Multicopper oxidase"/>
    <property type="match status" value="1"/>
</dbReference>
<dbReference type="FunFam" id="2.60.40.420:FF:000025">
    <property type="entry name" value="FET5p Multicopper oxidase"/>
    <property type="match status" value="1"/>
</dbReference>
<proteinExistence type="inferred from homology"/>
<feature type="domain" description="Plastocyanin-like" evidence="19">
    <location>
        <begin position="156"/>
        <end position="283"/>
    </location>
</feature>
<evidence type="ECO:0000313" key="22">
    <source>
        <dbReference type="EMBL" id="AMD20196.1"/>
    </source>
</evidence>
<keyword evidence="23" id="KW-1185">Reference proteome</keyword>
<dbReference type="OrthoDB" id="2121828at2759"/>
<dbReference type="GO" id="GO:0033215">
    <property type="term" value="P:reductive iron assimilation"/>
    <property type="evidence" value="ECO:0007669"/>
    <property type="project" value="TreeGrafter"/>
</dbReference>
<dbReference type="PANTHER" id="PTHR11709:SF434">
    <property type="entry name" value="IRON TRANSPORT MULTICOPPER OXIDASE FET5-RELATED"/>
    <property type="match status" value="1"/>
</dbReference>
<dbReference type="PROSITE" id="PS00079">
    <property type="entry name" value="MULTICOPPER_OXIDASE1"/>
    <property type="match status" value="2"/>
</dbReference>
<evidence type="ECO:0000256" key="17">
    <source>
        <dbReference type="SAM" id="Phobius"/>
    </source>
</evidence>
<dbReference type="CDD" id="cd13899">
    <property type="entry name" value="CuRO_3_Fet3p"/>
    <property type="match status" value="1"/>
</dbReference>
<comment type="similarity">
    <text evidence="3">Belongs to the multicopper oxidase family.</text>
</comment>
<dbReference type="PANTHER" id="PTHR11709">
    <property type="entry name" value="MULTI-COPPER OXIDASE"/>
    <property type="match status" value="1"/>
</dbReference>
<evidence type="ECO:0000313" key="23">
    <source>
        <dbReference type="Proteomes" id="UP000243052"/>
    </source>
</evidence>
<reference evidence="22 23" key="1">
    <citation type="submission" date="2016-01" db="EMBL/GenBank/DDBJ databases">
        <title>Genome sequence of the yeast Holleya sinecauda.</title>
        <authorList>
            <person name="Dietrich F.S."/>
        </authorList>
    </citation>
    <scope>NUCLEOTIDE SEQUENCE [LARGE SCALE GENOMIC DNA]</scope>
    <source>
        <strain evidence="22 23">ATCC 58844</strain>
    </source>
</reference>
<dbReference type="GO" id="GO:0005507">
    <property type="term" value="F:copper ion binding"/>
    <property type="evidence" value="ECO:0007669"/>
    <property type="project" value="InterPro"/>
</dbReference>
<keyword evidence="10 17" id="KW-1133">Transmembrane helix</keyword>
<evidence type="ECO:0000256" key="3">
    <source>
        <dbReference type="ARBA" id="ARBA00010609"/>
    </source>
</evidence>
<sequence>MLLRLLISIFVLSFGLVNAETHTLRYTTGWVTRTPDGVTTKQVIAFNGEWPLPDIHVRKGDRVELYLTNGFTDRPTSLHFHGLFHNTSQGNNPQNDGPQMVTQCPIQPGDTYLYNFTVPDQVGTYWYHSHSGAQYADGMRGAFIIHDDQPPFEYDEEMTIMVSDIYKSSYTELTKKFMSRYNPTGAEPIPQNLLFNHTTNATINFEPNKRYMLRIINGAFFVSQYLYIEDHSFTVVEVDGVYVKPYVTDLLYLGSGQRVSVLVQAKNTTDRNYAFMQTFDTDMLDVIPSTLQLNRTNQLTYDSRNPPASPYQIDSYEGALQEFNLTTQSEERVYDEFDYQVSLDFRMDNLGDGVNYALFNNFTYVQQKVPTLTTVLTSEKNCTNPIIYGNINPIILGYDEVVEIVINNYDTGSHPFHLHGHNFQIVQKSPKYTDRPVPYNASEPLSPIPEYPAVRDTAILEGYGHIVLRYKANNPGVWIFHCHVGWHLEQGLAAVFIEAPELLQSRVSLTDNYKEICSSGNIPISGNAAGHSDSWFNLKDAPKQPPPLPTGFTAKGYIAIIVTSLVGIFGLYTITNFGLQGNTMSDEEVYETLSKVLTEKNIEF</sequence>
<dbReference type="RefSeq" id="XP_017987192.1">
    <property type="nucleotide sequence ID" value="XM_018132230.1"/>
</dbReference>
<accession>A0A0X8HRP6</accession>
<evidence type="ECO:0000256" key="11">
    <source>
        <dbReference type="ARBA" id="ARBA00023002"/>
    </source>
</evidence>
<keyword evidence="14" id="KW-0813">Transport</keyword>
<dbReference type="InterPro" id="IPR011707">
    <property type="entry name" value="Cu-oxidase-like_N"/>
</dbReference>
<dbReference type="CDD" id="cd13851">
    <property type="entry name" value="CuRO_1_Fet3p"/>
    <property type="match status" value="1"/>
</dbReference>
<protein>
    <submittedName>
        <fullName evidence="22">HDL548Wp</fullName>
    </submittedName>
</protein>
<evidence type="ECO:0000259" key="20">
    <source>
        <dbReference type="Pfam" id="PF07731"/>
    </source>
</evidence>
<dbReference type="InterPro" id="IPR001117">
    <property type="entry name" value="Cu-oxidase_2nd"/>
</dbReference>
<dbReference type="GO" id="GO:0000329">
    <property type="term" value="C:fungal-type vacuole membrane"/>
    <property type="evidence" value="ECO:0007669"/>
    <property type="project" value="TreeGrafter"/>
</dbReference>
<evidence type="ECO:0000259" key="21">
    <source>
        <dbReference type="Pfam" id="PF07732"/>
    </source>
</evidence>
<dbReference type="Proteomes" id="UP000243052">
    <property type="component" value="Chromosome iv"/>
</dbReference>
<evidence type="ECO:0000256" key="9">
    <source>
        <dbReference type="ARBA" id="ARBA00022737"/>
    </source>
</evidence>
<gene>
    <name evidence="22" type="ORF">AW171_hschr42079</name>
</gene>
<evidence type="ECO:0000256" key="10">
    <source>
        <dbReference type="ARBA" id="ARBA00022989"/>
    </source>
</evidence>
<evidence type="ECO:0000256" key="7">
    <source>
        <dbReference type="ARBA" id="ARBA00022723"/>
    </source>
</evidence>
<evidence type="ECO:0000256" key="5">
    <source>
        <dbReference type="ARBA" id="ARBA00022496"/>
    </source>
</evidence>
<keyword evidence="5" id="KW-0410">Iron transport</keyword>
<dbReference type="InterPro" id="IPR045087">
    <property type="entry name" value="Cu-oxidase_fam"/>
</dbReference>
<evidence type="ECO:0000256" key="2">
    <source>
        <dbReference type="ARBA" id="ARBA00004162"/>
    </source>
</evidence>
<dbReference type="Pfam" id="PF00394">
    <property type="entry name" value="Cu-oxidase"/>
    <property type="match status" value="1"/>
</dbReference>
<dbReference type="Pfam" id="PF07731">
    <property type="entry name" value="Cu-oxidase_2"/>
    <property type="match status" value="1"/>
</dbReference>
<dbReference type="InterPro" id="IPR002355">
    <property type="entry name" value="Cu_oxidase_Cu_BS"/>
</dbReference>
<dbReference type="InterPro" id="IPR011706">
    <property type="entry name" value="Cu-oxidase_C"/>
</dbReference>
<evidence type="ECO:0000256" key="4">
    <source>
        <dbReference type="ARBA" id="ARBA00022475"/>
    </source>
</evidence>
<dbReference type="InterPro" id="IPR044130">
    <property type="entry name" value="CuRO_2_Fet3-like"/>
</dbReference>
<keyword evidence="7" id="KW-0479">Metal-binding</keyword>
<feature type="transmembrane region" description="Helical" evidence="17">
    <location>
        <begin position="556"/>
        <end position="574"/>
    </location>
</feature>
<dbReference type="STRING" id="45286.A0A0X8HRP6"/>
<keyword evidence="12" id="KW-0408">Iron</keyword>
<evidence type="ECO:0000256" key="1">
    <source>
        <dbReference type="ARBA" id="ARBA00001935"/>
    </source>
</evidence>
<comment type="subcellular location">
    <subcellularLocation>
        <location evidence="2">Cell membrane</location>
        <topology evidence="2">Single-pass membrane protein</topology>
    </subcellularLocation>
</comment>
<organism evidence="22 23">
    <name type="scientific">Eremothecium sinecaudum</name>
    <dbReference type="NCBI Taxonomy" id="45286"/>
    <lineage>
        <taxon>Eukaryota</taxon>
        <taxon>Fungi</taxon>
        <taxon>Dikarya</taxon>
        <taxon>Ascomycota</taxon>
        <taxon>Saccharomycotina</taxon>
        <taxon>Saccharomycetes</taxon>
        <taxon>Saccharomycetales</taxon>
        <taxon>Saccharomycetaceae</taxon>
        <taxon>Eremothecium</taxon>
    </lineage>
</organism>
<keyword evidence="16" id="KW-0325">Glycoprotein</keyword>
<evidence type="ECO:0000256" key="14">
    <source>
        <dbReference type="ARBA" id="ARBA00023065"/>
    </source>
</evidence>
<dbReference type="InterPro" id="IPR008972">
    <property type="entry name" value="Cupredoxin"/>
</dbReference>
<dbReference type="CDD" id="cd13877">
    <property type="entry name" value="CuRO_2_Fet3p_like"/>
    <property type="match status" value="1"/>
</dbReference>
<comment type="cofactor">
    <cofactor evidence="1">
        <name>Cu cation</name>
        <dbReference type="ChEBI" id="CHEBI:23378"/>
    </cofactor>
</comment>
<evidence type="ECO:0000256" key="13">
    <source>
        <dbReference type="ARBA" id="ARBA00023008"/>
    </source>
</evidence>
<evidence type="ECO:0000256" key="15">
    <source>
        <dbReference type="ARBA" id="ARBA00023136"/>
    </source>
</evidence>
<dbReference type="GeneID" id="28723433"/>
<evidence type="ECO:0000259" key="19">
    <source>
        <dbReference type="Pfam" id="PF00394"/>
    </source>
</evidence>